<dbReference type="AlphaFoldDB" id="A0A8J7IWI2"/>
<evidence type="ECO:0000313" key="4">
    <source>
        <dbReference type="Proteomes" id="UP000636888"/>
    </source>
</evidence>
<dbReference type="Gene3D" id="1.25.40.10">
    <property type="entry name" value="Tetratricopeptide repeat domain"/>
    <property type="match status" value="1"/>
</dbReference>
<evidence type="ECO:0008006" key="5">
    <source>
        <dbReference type="Google" id="ProtNLM"/>
    </source>
</evidence>
<feature type="region of interest" description="Disordered" evidence="2">
    <location>
        <begin position="130"/>
        <end position="152"/>
    </location>
</feature>
<protein>
    <recommendedName>
        <fullName evidence="5">Tetratricopeptide repeat protein</fullName>
    </recommendedName>
</protein>
<name>A0A8J7IWI2_9BACT</name>
<comment type="caution">
    <text evidence="3">The sequence shown here is derived from an EMBL/GenBank/DDBJ whole genome shotgun (WGS) entry which is preliminary data.</text>
</comment>
<dbReference type="InterPro" id="IPR019734">
    <property type="entry name" value="TPR_rpt"/>
</dbReference>
<sequence length="342" mass="37765">MVFSRFFKKDHRHYMAQGEKYLQAERYADARAAFSEAAERVGADAAEDARSIKERLGFACDRLAELNLHEGSRSLTAGDIMKAQEHFQLAINFAVDTQVREAAQKALREAAVAKPAQPAKKAEAAGHSCASSCSSCGPGHHDAPEEIPEPDLDDEDRFHIMVGPLPGDLPERYAAMGKEFAKAYLAIHDGDDATALPILEKMRLSGENDIVMYELALIMYRSRRGSESHYLVEQALRINPTNPLCHLARVQMAIDGGNFHLAVGHLKKMRELDVLADQALIMLGDLYIGSGDRQTAMEYLSQALDIQTVAKAAAEKLVPLLSEAGRTQEAQYLVKRYLKCSH</sequence>
<gene>
    <name evidence="3" type="ORF">JFN93_04045</name>
</gene>
<keyword evidence="1" id="KW-0802">TPR repeat</keyword>
<keyword evidence="4" id="KW-1185">Reference proteome</keyword>
<proteinExistence type="predicted"/>
<dbReference type="PROSITE" id="PS50005">
    <property type="entry name" value="TPR"/>
    <property type="match status" value="1"/>
</dbReference>
<evidence type="ECO:0000313" key="3">
    <source>
        <dbReference type="EMBL" id="MBJ6723872.1"/>
    </source>
</evidence>
<organism evidence="3 4">
    <name type="scientific">Geomesophilobacter sediminis</name>
    <dbReference type="NCBI Taxonomy" id="2798584"/>
    <lineage>
        <taxon>Bacteria</taxon>
        <taxon>Pseudomonadati</taxon>
        <taxon>Thermodesulfobacteriota</taxon>
        <taxon>Desulfuromonadia</taxon>
        <taxon>Geobacterales</taxon>
        <taxon>Geobacteraceae</taxon>
        <taxon>Geomesophilobacter</taxon>
    </lineage>
</organism>
<accession>A0A8J7IWI2</accession>
<dbReference type="RefSeq" id="WP_199382715.1">
    <property type="nucleotide sequence ID" value="NZ_JAEMHM010000003.1"/>
</dbReference>
<dbReference type="SUPFAM" id="SSF48452">
    <property type="entry name" value="TPR-like"/>
    <property type="match status" value="1"/>
</dbReference>
<reference evidence="3" key="1">
    <citation type="submission" date="2020-12" db="EMBL/GenBank/DDBJ databases">
        <title>Geomonas sp. Red875, isolated from river sediment.</title>
        <authorList>
            <person name="Xu Z."/>
            <person name="Zhang Z."/>
            <person name="Masuda Y."/>
            <person name="Itoh H."/>
            <person name="Senoo K."/>
        </authorList>
    </citation>
    <scope>NUCLEOTIDE SEQUENCE</scope>
    <source>
        <strain evidence="3">Red875</strain>
    </source>
</reference>
<evidence type="ECO:0000256" key="2">
    <source>
        <dbReference type="SAM" id="MobiDB-lite"/>
    </source>
</evidence>
<evidence type="ECO:0000256" key="1">
    <source>
        <dbReference type="PROSITE-ProRule" id="PRU00339"/>
    </source>
</evidence>
<dbReference type="Proteomes" id="UP000636888">
    <property type="component" value="Unassembled WGS sequence"/>
</dbReference>
<dbReference type="EMBL" id="JAEMHM010000003">
    <property type="protein sequence ID" value="MBJ6723872.1"/>
    <property type="molecule type" value="Genomic_DNA"/>
</dbReference>
<feature type="repeat" description="TPR" evidence="1">
    <location>
        <begin position="277"/>
        <end position="310"/>
    </location>
</feature>
<dbReference type="InterPro" id="IPR011990">
    <property type="entry name" value="TPR-like_helical_dom_sf"/>
</dbReference>